<dbReference type="InterPro" id="IPR027417">
    <property type="entry name" value="P-loop_NTPase"/>
</dbReference>
<dbReference type="GO" id="GO:0005524">
    <property type="term" value="F:ATP binding"/>
    <property type="evidence" value="ECO:0007669"/>
    <property type="project" value="UniProtKB-KW"/>
</dbReference>
<evidence type="ECO:0000313" key="3">
    <source>
        <dbReference type="EMBL" id="SDP64587.1"/>
    </source>
</evidence>
<reference evidence="3 4" key="1">
    <citation type="submission" date="2016-10" db="EMBL/GenBank/DDBJ databases">
        <authorList>
            <person name="de Groot N.N."/>
        </authorList>
    </citation>
    <scope>NUCLEOTIDE SEQUENCE [LARGE SCALE GENOMIC DNA]</scope>
    <source>
        <strain evidence="3 4">DSM 12272</strain>
    </source>
</reference>
<evidence type="ECO:0000313" key="4">
    <source>
        <dbReference type="Proteomes" id="UP000198597"/>
    </source>
</evidence>
<dbReference type="SUPFAM" id="SSF52540">
    <property type="entry name" value="P-loop containing nucleoside triphosphate hydrolases"/>
    <property type="match status" value="1"/>
</dbReference>
<sequence length="39" mass="4519">MPTKLIIIEGLPGAGKSTTAEKVYDIFKDREKIYEIYRM</sequence>
<evidence type="ECO:0008006" key="5">
    <source>
        <dbReference type="Google" id="ProtNLM"/>
    </source>
</evidence>
<dbReference type="AlphaFoldDB" id="A0A1H0UEC4"/>
<evidence type="ECO:0000256" key="1">
    <source>
        <dbReference type="ARBA" id="ARBA00022741"/>
    </source>
</evidence>
<protein>
    <recommendedName>
        <fullName evidence="5">Thymidylate kinase</fullName>
    </recommendedName>
</protein>
<keyword evidence="4" id="KW-1185">Reference proteome</keyword>
<dbReference type="Proteomes" id="UP000198597">
    <property type="component" value="Unassembled WGS sequence"/>
</dbReference>
<dbReference type="Pfam" id="PF08433">
    <property type="entry name" value="KTI12"/>
    <property type="match status" value="1"/>
</dbReference>
<name>A0A1H0UEC4_9CLOT</name>
<organism evidence="3 4">
    <name type="scientific">Clostridium gasigenes</name>
    <dbReference type="NCBI Taxonomy" id="94869"/>
    <lineage>
        <taxon>Bacteria</taxon>
        <taxon>Bacillati</taxon>
        <taxon>Bacillota</taxon>
        <taxon>Clostridia</taxon>
        <taxon>Eubacteriales</taxon>
        <taxon>Clostridiaceae</taxon>
        <taxon>Clostridium</taxon>
    </lineage>
</organism>
<dbReference type="EMBL" id="FNJM01000010">
    <property type="protein sequence ID" value="SDP64587.1"/>
    <property type="molecule type" value="Genomic_DNA"/>
</dbReference>
<evidence type="ECO:0000256" key="2">
    <source>
        <dbReference type="ARBA" id="ARBA00022840"/>
    </source>
</evidence>
<keyword evidence="2" id="KW-0067">ATP-binding</keyword>
<dbReference type="InterPro" id="IPR013641">
    <property type="entry name" value="KTI12/PSTK"/>
</dbReference>
<dbReference type="Gene3D" id="3.40.50.300">
    <property type="entry name" value="P-loop containing nucleotide triphosphate hydrolases"/>
    <property type="match status" value="1"/>
</dbReference>
<dbReference type="STRING" id="94869.SAMN04488529_11079"/>
<gene>
    <name evidence="3" type="ORF">SAMN04488529_11079</name>
</gene>
<accession>A0A1H0UEC4</accession>
<keyword evidence="1" id="KW-0547">Nucleotide-binding</keyword>
<dbReference type="RefSeq" id="WP_341423477.1">
    <property type="nucleotide sequence ID" value="NZ_FNJM01000010.1"/>
</dbReference>
<proteinExistence type="predicted"/>